<evidence type="ECO:0008006" key="3">
    <source>
        <dbReference type="Google" id="ProtNLM"/>
    </source>
</evidence>
<dbReference type="RefSeq" id="WP_084116090.1">
    <property type="nucleotide sequence ID" value="NZ_FWXH01000007.1"/>
</dbReference>
<dbReference type="OrthoDB" id="37369at2"/>
<dbReference type="EMBL" id="FWXH01000007">
    <property type="protein sequence ID" value="SMC24680.1"/>
    <property type="molecule type" value="Genomic_DNA"/>
</dbReference>
<dbReference type="InterPro" id="IPR007405">
    <property type="entry name" value="Phage_KVP40_Orf299"/>
</dbReference>
<dbReference type="PANTHER" id="PTHR39961">
    <property type="entry name" value="HYPOTHETICAL CYTOSOLIC PROTEIN"/>
    <property type="match status" value="1"/>
</dbReference>
<name>A0A1W1XL27_9CLOT</name>
<dbReference type="STRING" id="1121291.SAMN02745134_02259"/>
<keyword evidence="2" id="KW-1185">Reference proteome</keyword>
<sequence length="153" mass="17299">MQSITYGKVDFDKMFSIIKDFVNKAPKEAYKISIGTDSQNFELTKVVLVVSVYQVGHGGIFFYEVKRVKKISDINQKLFYETSISLELAMKLSKKFHDEDFNYSIGIHVDAGQNGPTKRVIPEITSWVKACGFDCKTKPDSYAASTIANKYSK</sequence>
<dbReference type="Pfam" id="PF04308">
    <property type="entry name" value="RNaseH_like"/>
    <property type="match status" value="1"/>
</dbReference>
<reference evidence="1 2" key="1">
    <citation type="submission" date="2017-04" db="EMBL/GenBank/DDBJ databases">
        <authorList>
            <person name="Afonso C.L."/>
            <person name="Miller P.J."/>
            <person name="Scott M.A."/>
            <person name="Spackman E."/>
            <person name="Goraichik I."/>
            <person name="Dimitrov K.M."/>
            <person name="Suarez D.L."/>
            <person name="Swayne D.E."/>
        </authorList>
    </citation>
    <scope>NUCLEOTIDE SEQUENCE [LARGE SCALE GENOMIC DNA]</scope>
    <source>
        <strain evidence="1 2">DSM 12555</strain>
    </source>
</reference>
<protein>
    <recommendedName>
        <fullName evidence="3">DUF458 domain-containing protein</fullName>
    </recommendedName>
</protein>
<proteinExistence type="predicted"/>
<gene>
    <name evidence="1" type="ORF">SAMN02745134_02259</name>
</gene>
<organism evidence="1 2">
    <name type="scientific">Clostridium acidisoli DSM 12555</name>
    <dbReference type="NCBI Taxonomy" id="1121291"/>
    <lineage>
        <taxon>Bacteria</taxon>
        <taxon>Bacillati</taxon>
        <taxon>Bacillota</taxon>
        <taxon>Clostridia</taxon>
        <taxon>Eubacteriales</taxon>
        <taxon>Clostridiaceae</taxon>
        <taxon>Clostridium</taxon>
    </lineage>
</organism>
<dbReference type="Proteomes" id="UP000192468">
    <property type="component" value="Unassembled WGS sequence"/>
</dbReference>
<dbReference type="PANTHER" id="PTHR39961:SF1">
    <property type="entry name" value="DUF458 DOMAIN-CONTAINING PROTEIN"/>
    <property type="match status" value="1"/>
</dbReference>
<accession>A0A1W1XL27</accession>
<evidence type="ECO:0000313" key="2">
    <source>
        <dbReference type="Proteomes" id="UP000192468"/>
    </source>
</evidence>
<dbReference type="AlphaFoldDB" id="A0A1W1XL27"/>
<evidence type="ECO:0000313" key="1">
    <source>
        <dbReference type="EMBL" id="SMC24680.1"/>
    </source>
</evidence>